<keyword evidence="1" id="KW-0175">Coiled coil</keyword>
<evidence type="ECO:0000313" key="8">
    <source>
        <dbReference type="EMBL" id="TFU24440.1"/>
    </source>
</evidence>
<dbReference type="AlphaFoldDB" id="A0A4Y9F8Q4"/>
<dbReference type="Pfam" id="PF18652">
    <property type="entry name" value="Adhesin_P1_N"/>
    <property type="match status" value="1"/>
</dbReference>
<protein>
    <recommendedName>
        <fullName evidence="10">Cell surface protein</fullName>
    </recommendedName>
</protein>
<feature type="domain" description="Adhesin isopeptide-forming adherence" evidence="6">
    <location>
        <begin position="641"/>
        <end position="812"/>
    </location>
</feature>
<dbReference type="Pfam" id="PF17998">
    <property type="entry name" value="AgI_II_C2"/>
    <property type="match status" value="1"/>
</dbReference>
<evidence type="ECO:0000256" key="2">
    <source>
        <dbReference type="SAM" id="MobiDB-lite"/>
    </source>
</evidence>
<evidence type="ECO:0000259" key="6">
    <source>
        <dbReference type="Pfam" id="PF17998"/>
    </source>
</evidence>
<keyword evidence="3" id="KW-0472">Membrane</keyword>
<gene>
    <name evidence="8" type="ORF">E4U03_00590</name>
</gene>
<dbReference type="NCBIfam" id="TIGR04228">
    <property type="entry name" value="isopep_sspB_C2"/>
    <property type="match status" value="1"/>
</dbReference>
<feature type="signal peptide" evidence="4">
    <location>
        <begin position="1"/>
        <end position="28"/>
    </location>
</feature>
<dbReference type="EMBL" id="SPQC01000001">
    <property type="protein sequence ID" value="TFU24440.1"/>
    <property type="molecule type" value="Genomic_DNA"/>
</dbReference>
<evidence type="ECO:0000256" key="4">
    <source>
        <dbReference type="SAM" id="SignalP"/>
    </source>
</evidence>
<reference evidence="8 9" key="1">
    <citation type="submission" date="2019-03" db="EMBL/GenBank/DDBJ databases">
        <title>Diversity of the mouse oral microbiome.</title>
        <authorList>
            <person name="Joseph S."/>
            <person name="Aduse-Opoku J."/>
            <person name="Curtis M."/>
            <person name="Wade W."/>
            <person name="Hashim A."/>
        </authorList>
    </citation>
    <scope>NUCLEOTIDE SEQUENCE [LARGE SCALE GENOMIC DNA]</scope>
    <source>
        <strain evidence="9">irhom_31</strain>
    </source>
</reference>
<dbReference type="Gene3D" id="6.10.250.2200">
    <property type="match status" value="1"/>
</dbReference>
<keyword evidence="4" id="KW-0732">Signal</keyword>
<feature type="compositionally biased region" description="Pro residues" evidence="2">
    <location>
        <begin position="983"/>
        <end position="996"/>
    </location>
</feature>
<accession>A0A4Y9F8Q4</accession>
<dbReference type="InterPro" id="IPR041324">
    <property type="entry name" value="AgI/II_N"/>
</dbReference>
<name>A0A4Y9F8Q4_9MICC</name>
<dbReference type="Gene3D" id="2.60.40.740">
    <property type="match status" value="2"/>
</dbReference>
<keyword evidence="3" id="KW-0812">Transmembrane</keyword>
<proteinExistence type="predicted"/>
<feature type="coiled-coil region" evidence="1">
    <location>
        <begin position="127"/>
        <end position="175"/>
    </location>
</feature>
<feature type="domain" description="Antigen I/II N-terminal" evidence="7">
    <location>
        <begin position="49"/>
        <end position="155"/>
    </location>
</feature>
<dbReference type="OrthoDB" id="3222861at2"/>
<comment type="caution">
    <text evidence="8">The sequence shown here is derived from an EMBL/GenBank/DDBJ whole genome shotgun (WGS) entry which is preliminary data.</text>
</comment>
<feature type="chain" id="PRO_5038568699" description="Cell surface protein" evidence="4">
    <location>
        <begin position="29"/>
        <end position="1058"/>
    </location>
</feature>
<feature type="domain" description="Cell surface antigen C-terminal" evidence="5">
    <location>
        <begin position="816"/>
        <end position="975"/>
    </location>
</feature>
<evidence type="ECO:0000259" key="5">
    <source>
        <dbReference type="Pfam" id="PF16364"/>
    </source>
</evidence>
<evidence type="ECO:0000259" key="7">
    <source>
        <dbReference type="Pfam" id="PF18652"/>
    </source>
</evidence>
<sequence>MSHAPFKVLATKTGALCATGLVATSIFASMPAADAVDTGSFGSVISASEAESTTREVPVDNSALLAAVAAAKDAGLNITETQVKTITTGTTVEVQAALDTITTEYQAKIAELTTKTTQYKKDVAAAKAAYETEKEATNKHNAELKADYEAKLATYQQAKADYDKAKAAYDELVAAQITDADPTVALTPETLAYAQTISINENRNSLASIDGATITREFTADNPTNTDYIYNSDIVKVVSAHDGMNFSATWDKAVTTSDGRQLDAKLTFSNIITASTDGLAGTNRPAEIAVYSNYSDSIAMWLVAGGTVTVQYFDDATGAEYDKDFYQTAGSLNNQGLRAEFASPIIDPEAKIKATFLNQGSWVSKAVEPVYGKASQITDTGFRLVAGQPHGVSDESDEALSLLGVTFLGSSGMSFNVGTSGVTEAADPLPDENYWAWYNHLMLSANTVAPTASEPVAPVEPKEPEYAPAPVYDAPEVASVSYQLTKLSAPIPVVEKIAKDEGKKVIAGETTTQTISYATGYTTPESFVIGDHIYFTEDGRMPVSVNMDDIKVTDESGADVTELFAITAEDGVHKGKAGHQILATAKNPEQLKLNTTYTLHVNQTSLFDGVADTLIDAGFAIQNDELQYTSDKTYHEPTINPSKVDTSAVDGSNIDGKTVTVGDTISYKLVEDTTGLVDTTTAVKVSGMVDDFDERYGQIDASAVRVYQVPGDTDTSTPEAVSAAVKLATAKDVTDSYTITSGEVDGFTNGGAVGISSMMKTDGGKVVLPMGYKYIHVLPYTVTANADGDIINTAWQVTNEHRTQTETVANKLKEINPTKDVVINVGDSDSIDGTEIALNTVFNYQLNSSTLPADRAGATDSWSITDDWDETKDAYEGNFKVLSQHSFVDENGSKVDAGEDITKFFTERHENGVVTYEATEAFVQLMSSEANRATEQGFSVFMQVERIGTGEVENTFVENYNGEKLTSNTVKTFTPEPIVPVTPTPEDPAAVPPVPVTPEQSEQPGQPVVKGEGAQAGGEARVAGIPVSGLLTAGGVLLAGLAGVGAWLLVAGARKKNS</sequence>
<dbReference type="InterPro" id="IPR026345">
    <property type="entry name" value="Adh_isopep-form_adh_dom"/>
</dbReference>
<evidence type="ECO:0008006" key="10">
    <source>
        <dbReference type="Google" id="ProtNLM"/>
    </source>
</evidence>
<evidence type="ECO:0000256" key="3">
    <source>
        <dbReference type="SAM" id="Phobius"/>
    </source>
</evidence>
<feature type="transmembrane region" description="Helical" evidence="3">
    <location>
        <begin position="1030"/>
        <end position="1050"/>
    </location>
</feature>
<evidence type="ECO:0000313" key="9">
    <source>
        <dbReference type="Proteomes" id="UP000297951"/>
    </source>
</evidence>
<organism evidence="8 9">
    <name type="scientific">Rothia nasimurium</name>
    <dbReference type="NCBI Taxonomy" id="85336"/>
    <lineage>
        <taxon>Bacteria</taxon>
        <taxon>Bacillati</taxon>
        <taxon>Actinomycetota</taxon>
        <taxon>Actinomycetes</taxon>
        <taxon>Micrococcales</taxon>
        <taxon>Micrococcaceae</taxon>
        <taxon>Rothia</taxon>
    </lineage>
</organism>
<keyword evidence="3" id="KW-1133">Transmembrane helix</keyword>
<dbReference type="InterPro" id="IPR032300">
    <property type="entry name" value="Antigen_C"/>
</dbReference>
<dbReference type="Pfam" id="PF16364">
    <property type="entry name" value="Antigen_C"/>
    <property type="match status" value="1"/>
</dbReference>
<dbReference type="Proteomes" id="UP000297951">
    <property type="component" value="Unassembled WGS sequence"/>
</dbReference>
<evidence type="ECO:0000256" key="1">
    <source>
        <dbReference type="SAM" id="Coils"/>
    </source>
</evidence>
<feature type="region of interest" description="Disordered" evidence="2">
    <location>
        <begin position="983"/>
        <end position="1015"/>
    </location>
</feature>
<dbReference type="RefSeq" id="WP_135011058.1">
    <property type="nucleotide sequence ID" value="NZ_JADGLK010000001.1"/>
</dbReference>